<dbReference type="EMBL" id="BAED01000043">
    <property type="protein sequence ID" value="GAB05726.1"/>
    <property type="molecule type" value="Genomic_DNA"/>
</dbReference>
<dbReference type="RefSeq" id="WP_005187378.1">
    <property type="nucleotide sequence ID" value="NZ_BAED01000043.1"/>
</dbReference>
<evidence type="ECO:0000313" key="1">
    <source>
        <dbReference type="EMBL" id="GAB05726.1"/>
    </source>
</evidence>
<reference evidence="1 2" key="1">
    <citation type="submission" date="2011-11" db="EMBL/GenBank/DDBJ databases">
        <title>Whole genome shotgun sequence of Gordonia amarae NBRC 15530.</title>
        <authorList>
            <person name="Takarada H."/>
            <person name="Hosoyama A."/>
            <person name="Tsuchikane K."/>
            <person name="Katsumata H."/>
            <person name="Yamazaki S."/>
            <person name="Fujita N."/>
        </authorList>
    </citation>
    <scope>NUCLEOTIDE SEQUENCE [LARGE SCALE GENOMIC DNA]</scope>
    <source>
        <strain evidence="1 2">NBRC 15530</strain>
    </source>
</reference>
<keyword evidence="2" id="KW-1185">Reference proteome</keyword>
<dbReference type="Proteomes" id="UP000006023">
    <property type="component" value="Unassembled WGS sequence"/>
</dbReference>
<gene>
    <name evidence="1" type="ORF">GOAMR_43_00190</name>
</gene>
<comment type="caution">
    <text evidence="1">The sequence shown here is derived from an EMBL/GenBank/DDBJ whole genome shotgun (WGS) entry which is preliminary data.</text>
</comment>
<protein>
    <submittedName>
        <fullName evidence="1">Uncharacterized protein</fullName>
    </submittedName>
</protein>
<name>G7GQ51_9ACTN</name>
<proteinExistence type="predicted"/>
<sequence>MPEAFAEILMRGIGFEGLRESINIEIAHHTEAMDTVGQDSPEGRAHLEAVARLATVRRLLTPDNPAAVTITGLLLDHGRAARQAGGTA</sequence>
<organism evidence="1 2">
    <name type="scientific">Gordonia amarae NBRC 15530</name>
    <dbReference type="NCBI Taxonomy" id="1075090"/>
    <lineage>
        <taxon>Bacteria</taxon>
        <taxon>Bacillati</taxon>
        <taxon>Actinomycetota</taxon>
        <taxon>Actinomycetes</taxon>
        <taxon>Mycobacteriales</taxon>
        <taxon>Gordoniaceae</taxon>
        <taxon>Gordonia</taxon>
    </lineage>
</organism>
<evidence type="ECO:0000313" key="2">
    <source>
        <dbReference type="Proteomes" id="UP000006023"/>
    </source>
</evidence>
<accession>G7GQ51</accession>
<dbReference type="AlphaFoldDB" id="G7GQ51"/>
<dbReference type="STRING" id="1075090.GOAMR_43_00190"/>